<organism evidence="3 4">
    <name type="scientific">Micavibrio aeruginosavorus (strain ARL-13)</name>
    <dbReference type="NCBI Taxonomy" id="856793"/>
    <lineage>
        <taxon>Bacteria</taxon>
        <taxon>Pseudomonadati</taxon>
        <taxon>Bdellovibrionota</taxon>
        <taxon>Bdellovibrionia</taxon>
        <taxon>Bdellovibrionales</taxon>
        <taxon>Pseudobdellovibrionaceae</taxon>
        <taxon>Micavibrio</taxon>
    </lineage>
</organism>
<dbReference type="eggNOG" id="COG1671">
    <property type="taxonomic scope" value="Bacteria"/>
</dbReference>
<dbReference type="PANTHER" id="PTHR35146:SF1">
    <property type="entry name" value="UPF0178 PROTEIN YAII"/>
    <property type="match status" value="1"/>
</dbReference>
<dbReference type="AlphaFoldDB" id="G2KNR6"/>
<comment type="similarity">
    <text evidence="1 2">Belongs to the UPF0178 family.</text>
</comment>
<dbReference type="RefSeq" id="WP_014103534.1">
    <property type="nucleotide sequence ID" value="NC_016026.1"/>
</dbReference>
<dbReference type="OrthoDB" id="9798918at2"/>
<dbReference type="Proteomes" id="UP000009286">
    <property type="component" value="Chromosome"/>
</dbReference>
<dbReference type="CDD" id="cd18720">
    <property type="entry name" value="PIN_YqxD-like"/>
    <property type="match status" value="1"/>
</dbReference>
<protein>
    <recommendedName>
        <fullName evidence="2">UPF0178 protein MICA_2003</fullName>
    </recommendedName>
</protein>
<gene>
    <name evidence="3" type="primary">yaiI</name>
    <name evidence="3" type="ordered locus">MICA_2003</name>
</gene>
<dbReference type="NCBIfam" id="NF001095">
    <property type="entry name" value="PRK00124.1"/>
    <property type="match status" value="1"/>
</dbReference>
<evidence type="ECO:0000256" key="1">
    <source>
        <dbReference type="ARBA" id="ARBA00008522"/>
    </source>
</evidence>
<proteinExistence type="inferred from homology"/>
<reference evidence="3 4" key="1">
    <citation type="journal article" date="2011" name="BMC Genomics">
        <title>Genomic insights into an obligate epibiotic bacterial predator: Micavibrio aeruginosavorus ARL-13.</title>
        <authorList>
            <person name="Wang Z."/>
            <person name="Kadouri D."/>
            <person name="Wu M."/>
        </authorList>
    </citation>
    <scope>NUCLEOTIDE SEQUENCE [LARGE SCALE GENOMIC DNA]</scope>
    <source>
        <strain evidence="3 4">ARL-13</strain>
    </source>
</reference>
<dbReference type="KEGG" id="mai:MICA_2003"/>
<sequence>MKIWVDADACPKVIKELLFKVSERTGVPITLVANQYLFIPPIRNISFIQVEAGFDVADQKIVELCTEGDMVVTADIPLAAAIVKKGAFALNPRGELYDLSNIGEILAMRDLMESLRGGLMEDIRGGPAPFTPKDREKFANQLDKFMTRKR</sequence>
<evidence type="ECO:0000313" key="3">
    <source>
        <dbReference type="EMBL" id="AEP10311.1"/>
    </source>
</evidence>
<dbReference type="EMBL" id="CP002382">
    <property type="protein sequence ID" value="AEP10311.1"/>
    <property type="molecule type" value="Genomic_DNA"/>
</dbReference>
<dbReference type="Pfam" id="PF02639">
    <property type="entry name" value="DUF188"/>
    <property type="match status" value="1"/>
</dbReference>
<accession>G2KNR6</accession>
<name>G2KNR6_MICAA</name>
<dbReference type="PANTHER" id="PTHR35146">
    <property type="entry name" value="UPF0178 PROTEIN YAII"/>
    <property type="match status" value="1"/>
</dbReference>
<evidence type="ECO:0000256" key="2">
    <source>
        <dbReference type="HAMAP-Rule" id="MF_00489"/>
    </source>
</evidence>
<dbReference type="HAMAP" id="MF_00489">
    <property type="entry name" value="UPF0178"/>
    <property type="match status" value="1"/>
</dbReference>
<evidence type="ECO:0000313" key="4">
    <source>
        <dbReference type="Proteomes" id="UP000009286"/>
    </source>
</evidence>
<keyword evidence="4" id="KW-1185">Reference proteome</keyword>
<dbReference type="InterPro" id="IPR003791">
    <property type="entry name" value="UPF0178"/>
</dbReference>
<dbReference type="HOGENOM" id="CLU_106619_2_1_5"/>